<evidence type="ECO:0000313" key="5">
    <source>
        <dbReference type="EMBL" id="MCS5717143.1"/>
    </source>
</evidence>
<proteinExistence type="predicted"/>
<gene>
    <name evidence="5" type="ORF">N1027_03230</name>
</gene>
<dbReference type="Gene3D" id="2.60.120.10">
    <property type="entry name" value="Jelly Rolls"/>
    <property type="match status" value="1"/>
</dbReference>
<evidence type="ECO:0000256" key="1">
    <source>
        <dbReference type="ARBA" id="ARBA00023125"/>
    </source>
</evidence>
<evidence type="ECO:0000259" key="4">
    <source>
        <dbReference type="PROSITE" id="PS50943"/>
    </source>
</evidence>
<evidence type="ECO:0000256" key="3">
    <source>
        <dbReference type="SAM" id="SignalP"/>
    </source>
</evidence>
<dbReference type="PANTHER" id="PTHR46797:SF1">
    <property type="entry name" value="METHYLPHOSPHONATE SYNTHASE"/>
    <property type="match status" value="1"/>
</dbReference>
<reference evidence="5" key="1">
    <citation type="submission" date="2022-08" db="EMBL/GenBank/DDBJ databases">
        <authorList>
            <person name="Deng Y."/>
            <person name="Han X.-F."/>
            <person name="Zhang Y.-Q."/>
        </authorList>
    </citation>
    <scope>NUCLEOTIDE SEQUENCE</scope>
    <source>
        <strain evidence="5">CPCC 205763</strain>
    </source>
</reference>
<dbReference type="CDD" id="cd00093">
    <property type="entry name" value="HTH_XRE"/>
    <property type="match status" value="1"/>
</dbReference>
<dbReference type="InterPro" id="IPR014710">
    <property type="entry name" value="RmlC-like_jellyroll"/>
</dbReference>
<dbReference type="InterPro" id="IPR050807">
    <property type="entry name" value="TransReg_Diox_bact_type"/>
</dbReference>
<dbReference type="RefSeq" id="WP_259505151.1">
    <property type="nucleotide sequence ID" value="NZ_JANLCM010000001.1"/>
</dbReference>
<dbReference type="Pfam" id="PF07883">
    <property type="entry name" value="Cupin_2"/>
    <property type="match status" value="1"/>
</dbReference>
<dbReference type="InterPro" id="IPR001387">
    <property type="entry name" value="Cro/C1-type_HTH"/>
</dbReference>
<dbReference type="PANTHER" id="PTHR46797">
    <property type="entry name" value="HTH-TYPE TRANSCRIPTIONAL REGULATOR"/>
    <property type="match status" value="1"/>
</dbReference>
<dbReference type="SMART" id="SM00530">
    <property type="entry name" value="HTH_XRE"/>
    <property type="match status" value="1"/>
</dbReference>
<feature type="compositionally biased region" description="Gly residues" evidence="2">
    <location>
        <begin position="90"/>
        <end position="99"/>
    </location>
</feature>
<feature type="chain" id="PRO_5045563749" evidence="3">
    <location>
        <begin position="19"/>
        <end position="260"/>
    </location>
</feature>
<dbReference type="InterPro" id="IPR011051">
    <property type="entry name" value="RmlC_Cupin_sf"/>
</dbReference>
<evidence type="ECO:0000256" key="2">
    <source>
        <dbReference type="SAM" id="MobiDB-lite"/>
    </source>
</evidence>
<feature type="signal peptide" evidence="3">
    <location>
        <begin position="1"/>
        <end position="18"/>
    </location>
</feature>
<dbReference type="InterPro" id="IPR010982">
    <property type="entry name" value="Lambda_DNA-bd_dom_sf"/>
</dbReference>
<dbReference type="EMBL" id="JANLCM010000001">
    <property type="protein sequence ID" value="MCS5717143.1"/>
    <property type="molecule type" value="Genomic_DNA"/>
</dbReference>
<comment type="caution">
    <text evidence="5">The sequence shown here is derived from an EMBL/GenBank/DDBJ whole genome shotgun (WGS) entry which is preliminary data.</text>
</comment>
<keyword evidence="3" id="KW-0732">Signal</keyword>
<evidence type="ECO:0000313" key="6">
    <source>
        <dbReference type="Proteomes" id="UP001165584"/>
    </source>
</evidence>
<keyword evidence="6" id="KW-1185">Reference proteome</keyword>
<sequence>MRAARIARGISLRSVASALGVSASLISQVETGKTQPSVSTLYALVNHLGISFDDLLSGSDAPGPGVVGGSGGARGTAGGSEGRSATVAGSGSGSASGDGGDVHPLLGGDAGVGGMPGLLQRGSENPVLEMENGVRWERLAASRDGSVDPLLVTYDPGASSSIEGRMMRHSGVEYAYLLSGELTVRLDFDTFTLHPGDSLSFDSVRPHMYINQGTVPAKGLWFVVGRREFSQEMPESGHPERNASGLTSAVDVLQAMDRLA</sequence>
<dbReference type="Pfam" id="PF01381">
    <property type="entry name" value="HTH_3"/>
    <property type="match status" value="1"/>
</dbReference>
<protein>
    <submittedName>
        <fullName evidence="5">Cupin domain-containing protein</fullName>
    </submittedName>
</protein>
<dbReference type="Proteomes" id="UP001165584">
    <property type="component" value="Unassembled WGS sequence"/>
</dbReference>
<dbReference type="PROSITE" id="PS50943">
    <property type="entry name" value="HTH_CROC1"/>
    <property type="match status" value="1"/>
</dbReference>
<dbReference type="SUPFAM" id="SSF47413">
    <property type="entry name" value="lambda repressor-like DNA-binding domains"/>
    <property type="match status" value="1"/>
</dbReference>
<feature type="compositionally biased region" description="Gly residues" evidence="2">
    <location>
        <begin position="65"/>
        <end position="81"/>
    </location>
</feature>
<accession>A0ABT2GLV4</accession>
<feature type="region of interest" description="Disordered" evidence="2">
    <location>
        <begin position="63"/>
        <end position="107"/>
    </location>
</feature>
<dbReference type="InterPro" id="IPR013096">
    <property type="entry name" value="Cupin_2"/>
</dbReference>
<name>A0ABT2GLV4_9MICO</name>
<dbReference type="Gene3D" id="1.10.260.40">
    <property type="entry name" value="lambda repressor-like DNA-binding domains"/>
    <property type="match status" value="1"/>
</dbReference>
<feature type="domain" description="HTH cro/C1-type" evidence="4">
    <location>
        <begin position="1"/>
        <end position="55"/>
    </location>
</feature>
<dbReference type="CDD" id="cd02209">
    <property type="entry name" value="cupin_XRE_C"/>
    <property type="match status" value="1"/>
</dbReference>
<organism evidence="5 6">
    <name type="scientific">Herbiconiux aconitum</name>
    <dbReference type="NCBI Taxonomy" id="2970913"/>
    <lineage>
        <taxon>Bacteria</taxon>
        <taxon>Bacillati</taxon>
        <taxon>Actinomycetota</taxon>
        <taxon>Actinomycetes</taxon>
        <taxon>Micrococcales</taxon>
        <taxon>Microbacteriaceae</taxon>
        <taxon>Herbiconiux</taxon>
    </lineage>
</organism>
<dbReference type="SUPFAM" id="SSF51182">
    <property type="entry name" value="RmlC-like cupins"/>
    <property type="match status" value="1"/>
</dbReference>
<keyword evidence="1" id="KW-0238">DNA-binding</keyword>